<feature type="domain" description="Phage capsid-like C-terminal" evidence="2">
    <location>
        <begin position="153"/>
        <end position="420"/>
    </location>
</feature>
<sequence length="427" mass="46257">MIDIKDPRWQKYHGLPEAQVAAEAQKIRAEAHELAERSELQGADADRFEELADTLEYFKIRSESRSRMLSLADAGGHIEAGTSFDAKQKETRAALQGLQVLERGQSVEQWSRENGHSTATDANFDNYLRGIATGKWKGADAERALAEGTQSAGGYLVPTPLSNQVIDLARNQLRVIEAGAITVPMTSQTLRIPRLTGEGTAAWRLENAALTASDLTFDAVTFKARSLDRLIVMSRELFEDSDPSASNVIAQAFAAQLAAEIDRVALRGTGVDPQPLGLLNTAGVPITNHGANGTALPDYDWILDSIGTVRQNNFEPSAVLLAPRSQTKLSKIKDTSGRYLDAPANLPKVLTTNQVPTDLTVGTSSDTSEIYVGDFSQLAIGIRTGFSLRLLTERYADNGQVAFIANIRADVQVLQPKAFAIDLGVRP</sequence>
<comment type="caution">
    <text evidence="3">The sequence shown here is derived from an EMBL/GenBank/DDBJ whole genome shotgun (WGS) entry which is preliminary data.</text>
</comment>
<dbReference type="Pfam" id="PF05065">
    <property type="entry name" value="Phage_capsid"/>
    <property type="match status" value="1"/>
</dbReference>
<evidence type="ECO:0000256" key="1">
    <source>
        <dbReference type="ARBA" id="ARBA00004328"/>
    </source>
</evidence>
<name>A0A8I1DBG9_RHOER</name>
<dbReference type="Proteomes" id="UP000627573">
    <property type="component" value="Unassembled WGS sequence"/>
</dbReference>
<dbReference type="InterPro" id="IPR054612">
    <property type="entry name" value="Phage_capsid-like_C"/>
</dbReference>
<evidence type="ECO:0000313" key="3">
    <source>
        <dbReference type="EMBL" id="MBH5146793.1"/>
    </source>
</evidence>
<dbReference type="RefSeq" id="WP_197942159.1">
    <property type="nucleotide sequence ID" value="NZ_JAECSB010000095.1"/>
</dbReference>
<comment type="subcellular location">
    <subcellularLocation>
        <location evidence="1">Virion</location>
    </subcellularLocation>
</comment>
<dbReference type="InterPro" id="IPR024455">
    <property type="entry name" value="Phage_capsid"/>
</dbReference>
<keyword evidence="4" id="KW-1185">Reference proteome</keyword>
<dbReference type="Gene3D" id="3.30.2400.10">
    <property type="entry name" value="Major capsid protein gp5"/>
    <property type="match status" value="1"/>
</dbReference>
<organism evidence="3 4">
    <name type="scientific">Rhodococcus erythropolis</name>
    <name type="common">Arthrobacter picolinophilus</name>
    <dbReference type="NCBI Taxonomy" id="1833"/>
    <lineage>
        <taxon>Bacteria</taxon>
        <taxon>Bacillati</taxon>
        <taxon>Actinomycetota</taxon>
        <taxon>Actinomycetes</taxon>
        <taxon>Mycobacteriales</taxon>
        <taxon>Nocardiaceae</taxon>
        <taxon>Rhodococcus</taxon>
        <taxon>Rhodococcus erythropolis group</taxon>
    </lineage>
</organism>
<proteinExistence type="predicted"/>
<protein>
    <submittedName>
        <fullName evidence="3">Phage major capsid protein</fullName>
    </submittedName>
</protein>
<evidence type="ECO:0000313" key="4">
    <source>
        <dbReference type="Proteomes" id="UP000627573"/>
    </source>
</evidence>
<dbReference type="AlphaFoldDB" id="A0A8I1DBG9"/>
<accession>A0A8I1DBG9</accession>
<evidence type="ECO:0000259" key="2">
    <source>
        <dbReference type="Pfam" id="PF05065"/>
    </source>
</evidence>
<reference evidence="3 4" key="1">
    <citation type="submission" date="2020-12" db="EMBL/GenBank/DDBJ databases">
        <title>Draft genome sequence of furan degrading bacterial strain FUR100.</title>
        <authorList>
            <person name="Woiski C."/>
        </authorList>
    </citation>
    <scope>NUCLEOTIDE SEQUENCE [LARGE SCALE GENOMIC DNA]</scope>
    <source>
        <strain evidence="3 4">FUR100</strain>
    </source>
</reference>
<gene>
    <name evidence="3" type="ORF">I3517_29740</name>
</gene>
<dbReference type="Gene3D" id="3.30.2320.10">
    <property type="entry name" value="hypothetical protein PF0899 domain"/>
    <property type="match status" value="1"/>
</dbReference>
<dbReference type="NCBIfam" id="TIGR01554">
    <property type="entry name" value="major_cap_HK97"/>
    <property type="match status" value="1"/>
</dbReference>
<dbReference type="EMBL" id="JAECSB010000095">
    <property type="protein sequence ID" value="MBH5146793.1"/>
    <property type="molecule type" value="Genomic_DNA"/>
</dbReference>
<dbReference type="SUPFAM" id="SSF56563">
    <property type="entry name" value="Major capsid protein gp5"/>
    <property type="match status" value="1"/>
</dbReference>